<keyword evidence="3 7" id="KW-0472">Membrane</keyword>
<gene>
    <name evidence="10" type="ORF">AWH48_07445</name>
</gene>
<feature type="domain" description="HAMP" evidence="9">
    <location>
        <begin position="71"/>
        <end position="124"/>
    </location>
</feature>
<evidence type="ECO:0000259" key="8">
    <source>
        <dbReference type="PROSITE" id="PS50111"/>
    </source>
</evidence>
<feature type="transmembrane region" description="Helical" evidence="7">
    <location>
        <begin position="15"/>
        <end position="38"/>
    </location>
</feature>
<comment type="subcellular location">
    <subcellularLocation>
        <location evidence="1">Cell membrane</location>
    </subcellularLocation>
</comment>
<dbReference type="CDD" id="cd06225">
    <property type="entry name" value="HAMP"/>
    <property type="match status" value="1"/>
</dbReference>
<dbReference type="Proteomes" id="UP000077271">
    <property type="component" value="Unassembled WGS sequence"/>
</dbReference>
<evidence type="ECO:0000259" key="9">
    <source>
        <dbReference type="PROSITE" id="PS50885"/>
    </source>
</evidence>
<evidence type="ECO:0000313" key="10">
    <source>
        <dbReference type="EMBL" id="OAH54427.1"/>
    </source>
</evidence>
<evidence type="ECO:0000313" key="11">
    <source>
        <dbReference type="Proteomes" id="UP000077271"/>
    </source>
</evidence>
<protein>
    <submittedName>
        <fullName evidence="10">Chemotaxis protein</fullName>
    </submittedName>
</protein>
<dbReference type="GO" id="GO:0007165">
    <property type="term" value="P:signal transduction"/>
    <property type="evidence" value="ECO:0007669"/>
    <property type="project" value="UniProtKB-KW"/>
</dbReference>
<dbReference type="Pfam" id="PF00672">
    <property type="entry name" value="HAMP"/>
    <property type="match status" value="1"/>
</dbReference>
<dbReference type="PANTHER" id="PTHR32089:SF112">
    <property type="entry name" value="LYSOZYME-LIKE PROTEIN-RELATED"/>
    <property type="match status" value="1"/>
</dbReference>
<dbReference type="SMART" id="SM00304">
    <property type="entry name" value="HAMP"/>
    <property type="match status" value="1"/>
</dbReference>
<feature type="domain" description="Methyl-accepting transducer" evidence="8">
    <location>
        <begin position="143"/>
        <end position="379"/>
    </location>
</feature>
<proteinExistence type="inferred from homology"/>
<evidence type="ECO:0000256" key="6">
    <source>
        <dbReference type="PROSITE-ProRule" id="PRU00284"/>
    </source>
</evidence>
<reference evidence="10 11" key="1">
    <citation type="submission" date="2016-01" db="EMBL/GenBank/DDBJ databases">
        <title>Investigation of taxonomic status of Bacillus aminovorans.</title>
        <authorList>
            <person name="Verma A."/>
            <person name="Pal Y."/>
            <person name="Krishnamurthi S."/>
        </authorList>
    </citation>
    <scope>NUCLEOTIDE SEQUENCE [LARGE SCALE GENOMIC DNA]</scope>
    <source>
        <strain evidence="10 11">DSM 4337</strain>
    </source>
</reference>
<comment type="caution">
    <text evidence="10">The sequence shown here is derived from an EMBL/GenBank/DDBJ whole genome shotgun (WGS) entry which is preliminary data.</text>
</comment>
<dbReference type="OrthoDB" id="2489132at2"/>
<dbReference type="SMART" id="SM00283">
    <property type="entry name" value="MA"/>
    <property type="match status" value="1"/>
</dbReference>
<dbReference type="RefSeq" id="WP_063975108.1">
    <property type="nucleotide sequence ID" value="NZ_LQWZ01000033.1"/>
</dbReference>
<dbReference type="PANTHER" id="PTHR32089">
    <property type="entry name" value="METHYL-ACCEPTING CHEMOTAXIS PROTEIN MCPB"/>
    <property type="match status" value="1"/>
</dbReference>
<dbReference type="SUPFAM" id="SSF58104">
    <property type="entry name" value="Methyl-accepting chemotaxis protein (MCP) signaling domain"/>
    <property type="match status" value="1"/>
</dbReference>
<feature type="transmembrane region" description="Helical" evidence="7">
    <location>
        <begin position="50"/>
        <end position="74"/>
    </location>
</feature>
<evidence type="ECO:0000256" key="3">
    <source>
        <dbReference type="ARBA" id="ARBA00023136"/>
    </source>
</evidence>
<dbReference type="AlphaFoldDB" id="A0A177KMS1"/>
<keyword evidence="4 6" id="KW-0807">Transducer</keyword>
<keyword evidence="7" id="KW-1133">Transmembrane helix</keyword>
<dbReference type="Gene3D" id="6.10.340.10">
    <property type="match status" value="1"/>
</dbReference>
<name>A0A177KMS1_9BACI</name>
<dbReference type="PROSITE" id="PS50885">
    <property type="entry name" value="HAMP"/>
    <property type="match status" value="1"/>
</dbReference>
<organism evidence="10 11">
    <name type="scientific">Domibacillus aminovorans</name>
    <dbReference type="NCBI Taxonomy" id="29332"/>
    <lineage>
        <taxon>Bacteria</taxon>
        <taxon>Bacillati</taxon>
        <taxon>Bacillota</taxon>
        <taxon>Bacilli</taxon>
        <taxon>Bacillales</taxon>
        <taxon>Bacillaceae</taxon>
        <taxon>Domibacillus</taxon>
    </lineage>
</organism>
<evidence type="ECO:0000256" key="4">
    <source>
        <dbReference type="ARBA" id="ARBA00023224"/>
    </source>
</evidence>
<accession>A0A177KMS1</accession>
<dbReference type="InterPro" id="IPR004089">
    <property type="entry name" value="MCPsignal_dom"/>
</dbReference>
<dbReference type="GO" id="GO:0005886">
    <property type="term" value="C:plasma membrane"/>
    <property type="evidence" value="ECO:0007669"/>
    <property type="project" value="UniProtKB-SubCell"/>
</dbReference>
<evidence type="ECO:0000256" key="7">
    <source>
        <dbReference type="SAM" id="Phobius"/>
    </source>
</evidence>
<keyword evidence="2" id="KW-1003">Cell membrane</keyword>
<evidence type="ECO:0000256" key="1">
    <source>
        <dbReference type="ARBA" id="ARBA00004236"/>
    </source>
</evidence>
<dbReference type="Gene3D" id="1.10.287.950">
    <property type="entry name" value="Methyl-accepting chemotaxis protein"/>
    <property type="match status" value="1"/>
</dbReference>
<sequence length="429" mass="45778">MRERISYSFGIRKKVIVLVTLLAIITYTISALFIYYLYPLYFSYINETFFSFLTLALGILWSGILACFAASYFVNPIVRLEKASRAAAAGHIDKEVELPEGDDEIRALALAFNEMLTNLRTMVSSIESNFSATNESVSHIASISGQAVEKASEMAHTAADISTGAESSAFAIQATAEAMEEVLSIAGHVQQKANESAHQAEGMVQDLDVSGRTFQSLIDGMDSLAADNIDSLEAVRSLEENARKVGKVIGLVGDIAAQTNLLALNASIEAARAGEHGKGFAVVAEEVRKLADESATAVQSISDLVKKIQEEVDHVVQKITAQAEAAGEGVKKGASAQEAVGQISSKITSMAGAVEEIANLVDQQMVKIEQTSRQSQEVAAIAEETSAGANEVTNAAADQSDVIGEIGNVSQHLQKQAMELKSVITRFKL</sequence>
<dbReference type="PROSITE" id="PS50111">
    <property type="entry name" value="CHEMOTAXIS_TRANSDUC_2"/>
    <property type="match status" value="1"/>
</dbReference>
<evidence type="ECO:0000256" key="2">
    <source>
        <dbReference type="ARBA" id="ARBA00022475"/>
    </source>
</evidence>
<dbReference type="Pfam" id="PF00015">
    <property type="entry name" value="MCPsignal"/>
    <property type="match status" value="1"/>
</dbReference>
<comment type="similarity">
    <text evidence="5">Belongs to the methyl-accepting chemotaxis (MCP) protein family.</text>
</comment>
<dbReference type="InterPro" id="IPR003660">
    <property type="entry name" value="HAMP_dom"/>
</dbReference>
<keyword evidence="7" id="KW-0812">Transmembrane</keyword>
<evidence type="ECO:0000256" key="5">
    <source>
        <dbReference type="ARBA" id="ARBA00029447"/>
    </source>
</evidence>
<dbReference type="EMBL" id="LQWZ01000033">
    <property type="protein sequence ID" value="OAH54427.1"/>
    <property type="molecule type" value="Genomic_DNA"/>
</dbReference>